<evidence type="ECO:0000313" key="1">
    <source>
        <dbReference type="EMBL" id="PVD38887.1"/>
    </source>
</evidence>
<dbReference type="Proteomes" id="UP000245119">
    <property type="component" value="Linkage Group LG1"/>
</dbReference>
<comment type="caution">
    <text evidence="1">The sequence shown here is derived from an EMBL/GenBank/DDBJ whole genome shotgun (WGS) entry which is preliminary data.</text>
</comment>
<keyword evidence="2" id="KW-1185">Reference proteome</keyword>
<accession>A0A2T7PZS2</accession>
<proteinExistence type="predicted"/>
<name>A0A2T7PZS2_POMCA</name>
<gene>
    <name evidence="1" type="ORF">C0Q70_01512</name>
</gene>
<dbReference type="EMBL" id="PZQS01000001">
    <property type="protein sequence ID" value="PVD38887.1"/>
    <property type="molecule type" value="Genomic_DNA"/>
</dbReference>
<reference evidence="1 2" key="1">
    <citation type="submission" date="2018-04" db="EMBL/GenBank/DDBJ databases">
        <title>The genome of golden apple snail Pomacea canaliculata provides insight into stress tolerance and invasive adaptation.</title>
        <authorList>
            <person name="Liu C."/>
            <person name="Liu B."/>
            <person name="Ren Y."/>
            <person name="Zhang Y."/>
            <person name="Wang H."/>
            <person name="Li S."/>
            <person name="Jiang F."/>
            <person name="Yin L."/>
            <person name="Zhang G."/>
            <person name="Qian W."/>
            <person name="Fan W."/>
        </authorList>
    </citation>
    <scope>NUCLEOTIDE SEQUENCE [LARGE SCALE GENOMIC DNA]</scope>
    <source>
        <strain evidence="1">SZHN2017</strain>
        <tissue evidence="1">Muscle</tissue>
    </source>
</reference>
<organism evidence="1 2">
    <name type="scientific">Pomacea canaliculata</name>
    <name type="common">Golden apple snail</name>
    <dbReference type="NCBI Taxonomy" id="400727"/>
    <lineage>
        <taxon>Eukaryota</taxon>
        <taxon>Metazoa</taxon>
        <taxon>Spiralia</taxon>
        <taxon>Lophotrochozoa</taxon>
        <taxon>Mollusca</taxon>
        <taxon>Gastropoda</taxon>
        <taxon>Caenogastropoda</taxon>
        <taxon>Architaenioglossa</taxon>
        <taxon>Ampullarioidea</taxon>
        <taxon>Ampullariidae</taxon>
        <taxon>Pomacea</taxon>
    </lineage>
</organism>
<evidence type="ECO:0000313" key="2">
    <source>
        <dbReference type="Proteomes" id="UP000245119"/>
    </source>
</evidence>
<sequence length="113" mass="12308">MRTETTETTEIFAGYELCKLVDLSLLASQTETVGEPELYCFEDFEAAEAEEDNCAHLPSSSLNVVDSIASLGPSSPFSSAGRHGIGFLVQMVYAGVGSVKMPLGPRRTLRRRY</sequence>
<protein>
    <submittedName>
        <fullName evidence="1">Uncharacterized protein</fullName>
    </submittedName>
</protein>
<dbReference type="AlphaFoldDB" id="A0A2T7PZS2"/>